<feature type="region of interest" description="Disordered" evidence="1">
    <location>
        <begin position="43"/>
        <end position="66"/>
    </location>
</feature>
<name>A0A4Z2GNX1_9TELE</name>
<evidence type="ECO:0000313" key="2">
    <source>
        <dbReference type="EMBL" id="TNN55049.1"/>
    </source>
</evidence>
<evidence type="ECO:0000313" key="3">
    <source>
        <dbReference type="Proteomes" id="UP000314294"/>
    </source>
</evidence>
<comment type="caution">
    <text evidence="2">The sequence shown here is derived from an EMBL/GenBank/DDBJ whole genome shotgun (WGS) entry which is preliminary data.</text>
</comment>
<protein>
    <submittedName>
        <fullName evidence="2">Uncharacterized protein</fullName>
    </submittedName>
</protein>
<organism evidence="2 3">
    <name type="scientific">Liparis tanakae</name>
    <name type="common">Tanaka's snailfish</name>
    <dbReference type="NCBI Taxonomy" id="230148"/>
    <lineage>
        <taxon>Eukaryota</taxon>
        <taxon>Metazoa</taxon>
        <taxon>Chordata</taxon>
        <taxon>Craniata</taxon>
        <taxon>Vertebrata</taxon>
        <taxon>Euteleostomi</taxon>
        <taxon>Actinopterygii</taxon>
        <taxon>Neopterygii</taxon>
        <taxon>Teleostei</taxon>
        <taxon>Neoteleostei</taxon>
        <taxon>Acanthomorphata</taxon>
        <taxon>Eupercaria</taxon>
        <taxon>Perciformes</taxon>
        <taxon>Cottioidei</taxon>
        <taxon>Cottales</taxon>
        <taxon>Liparidae</taxon>
        <taxon>Liparis</taxon>
    </lineage>
</organism>
<keyword evidence="3" id="KW-1185">Reference proteome</keyword>
<accession>A0A4Z2GNX1</accession>
<dbReference type="EMBL" id="SRLO01000468">
    <property type="protein sequence ID" value="TNN55049.1"/>
    <property type="molecule type" value="Genomic_DNA"/>
</dbReference>
<dbReference type="AlphaFoldDB" id="A0A4Z2GNX1"/>
<sequence>MRTKWQQADQGADGVLFLDLLLPQRVVVFEHVAESIGSKVVRRGAAGPDQRPPGAPEHGDLQEDQTPVVTDPHYIVACSRRASSRTSCRSQTSRTLRTFWHTFSTDVFPNTQVTPRTRMSGAASAIMMAWASSMPQSVSMITGLLAIVSSRHDGV</sequence>
<gene>
    <name evidence="2" type="ORF">EYF80_034755</name>
</gene>
<reference evidence="2 3" key="1">
    <citation type="submission" date="2019-03" db="EMBL/GenBank/DDBJ databases">
        <title>First draft genome of Liparis tanakae, snailfish: a comprehensive survey of snailfish specific genes.</title>
        <authorList>
            <person name="Kim W."/>
            <person name="Song I."/>
            <person name="Jeong J.-H."/>
            <person name="Kim D."/>
            <person name="Kim S."/>
            <person name="Ryu S."/>
            <person name="Song J.Y."/>
            <person name="Lee S.K."/>
        </authorList>
    </citation>
    <scope>NUCLEOTIDE SEQUENCE [LARGE SCALE GENOMIC DNA]</scope>
    <source>
        <tissue evidence="2">Muscle</tissue>
    </source>
</reference>
<dbReference type="Proteomes" id="UP000314294">
    <property type="component" value="Unassembled WGS sequence"/>
</dbReference>
<evidence type="ECO:0000256" key="1">
    <source>
        <dbReference type="SAM" id="MobiDB-lite"/>
    </source>
</evidence>
<proteinExistence type="predicted"/>